<gene>
    <name evidence="1" type="ORF">PHMEG_00013925</name>
</gene>
<evidence type="ECO:0000313" key="1">
    <source>
        <dbReference type="EMBL" id="OWZ12853.1"/>
    </source>
</evidence>
<dbReference type="EMBL" id="NBNE01001735">
    <property type="protein sequence ID" value="OWZ12853.1"/>
    <property type="molecule type" value="Genomic_DNA"/>
</dbReference>
<organism evidence="1 2">
    <name type="scientific">Phytophthora megakarya</name>
    <dbReference type="NCBI Taxonomy" id="4795"/>
    <lineage>
        <taxon>Eukaryota</taxon>
        <taxon>Sar</taxon>
        <taxon>Stramenopiles</taxon>
        <taxon>Oomycota</taxon>
        <taxon>Peronosporomycetes</taxon>
        <taxon>Peronosporales</taxon>
        <taxon>Peronosporaceae</taxon>
        <taxon>Phytophthora</taxon>
    </lineage>
</organism>
<evidence type="ECO:0000313" key="2">
    <source>
        <dbReference type="Proteomes" id="UP000198211"/>
    </source>
</evidence>
<keyword evidence="2" id="KW-1185">Reference proteome</keyword>
<comment type="caution">
    <text evidence="1">The sequence shown here is derived from an EMBL/GenBank/DDBJ whole genome shotgun (WGS) entry which is preliminary data.</text>
</comment>
<protein>
    <submittedName>
        <fullName evidence="1">Uncharacterized protein</fullName>
    </submittedName>
</protein>
<proteinExistence type="predicted"/>
<reference evidence="2" key="1">
    <citation type="submission" date="2017-03" db="EMBL/GenBank/DDBJ databases">
        <title>Phytopthora megakarya and P. palmivora, two closely related causual agents of cacao black pod achieved similar genome size and gene model numbers by different mechanisms.</title>
        <authorList>
            <person name="Ali S."/>
            <person name="Shao J."/>
            <person name="Larry D.J."/>
            <person name="Kronmiller B."/>
            <person name="Shen D."/>
            <person name="Strem M.D."/>
            <person name="Melnick R.L."/>
            <person name="Guiltinan M.J."/>
            <person name="Tyler B.M."/>
            <person name="Meinhardt L.W."/>
            <person name="Bailey B.A."/>
        </authorList>
    </citation>
    <scope>NUCLEOTIDE SEQUENCE [LARGE SCALE GENOMIC DNA]</scope>
    <source>
        <strain evidence="2">zdho120</strain>
    </source>
</reference>
<name>A0A225W535_9STRA</name>
<dbReference type="AlphaFoldDB" id="A0A225W535"/>
<sequence length="102" mass="11648">MILICARNDIDKLKLDQQKKIALKDMGRVHYLPGMGVKYQSLSNSLTAYIDKLVKKVQMTDAKFVGSPQLHNEKVLPIERNESKINDKKLESQASIGSLQYW</sequence>
<dbReference type="Proteomes" id="UP000198211">
    <property type="component" value="Unassembled WGS sequence"/>
</dbReference>
<accession>A0A225W535</accession>